<feature type="transmembrane region" description="Helical" evidence="1">
    <location>
        <begin position="113"/>
        <end position="130"/>
    </location>
</feature>
<sequence length="248" mass="27284">MRRAAYERALGTAASSIDNALPRASPGRRRRRNWRSSMAEQRAAALAAQAAAPEPQGCFSAWKLGVGPYNAALVVFGVFVVQFWLNGSWAQSAVLAAATYALSEGKLLEPLRFAWVGFTLSVILGIYYKFKPFCYWLYTDVVVKPVRDGFSEMDKDPQLEAAVVVSLCLVCLLSVSFARDGPISKNLADVLGRLVTFEAAAPQRNEPNIYINGVRGLCLWLSNYWRSQNMRGRLRWVLVGGVQGAGAE</sequence>
<reference evidence="2" key="1">
    <citation type="submission" date="2021-11" db="EMBL/GenBank/DDBJ databases">
        <authorList>
            <consortium name="Genoscope - CEA"/>
            <person name="William W."/>
        </authorList>
    </citation>
    <scope>NUCLEOTIDE SEQUENCE</scope>
</reference>
<gene>
    <name evidence="2" type="ORF">PECAL_4P10750</name>
</gene>
<keyword evidence="3" id="KW-1185">Reference proteome</keyword>
<comment type="caution">
    <text evidence="2">The sequence shown here is derived from an EMBL/GenBank/DDBJ whole genome shotgun (WGS) entry which is preliminary data.</text>
</comment>
<keyword evidence="1" id="KW-1133">Transmembrane helix</keyword>
<feature type="transmembrane region" description="Helical" evidence="1">
    <location>
        <begin position="71"/>
        <end position="101"/>
    </location>
</feature>
<name>A0A8J2SNU1_9STRA</name>
<evidence type="ECO:0000256" key="1">
    <source>
        <dbReference type="SAM" id="Phobius"/>
    </source>
</evidence>
<dbReference type="Proteomes" id="UP000789595">
    <property type="component" value="Unassembled WGS sequence"/>
</dbReference>
<organism evidence="2 3">
    <name type="scientific">Pelagomonas calceolata</name>
    <dbReference type="NCBI Taxonomy" id="35677"/>
    <lineage>
        <taxon>Eukaryota</taxon>
        <taxon>Sar</taxon>
        <taxon>Stramenopiles</taxon>
        <taxon>Ochrophyta</taxon>
        <taxon>Pelagophyceae</taxon>
        <taxon>Pelagomonadales</taxon>
        <taxon>Pelagomonadaceae</taxon>
        <taxon>Pelagomonas</taxon>
    </lineage>
</organism>
<evidence type="ECO:0000313" key="2">
    <source>
        <dbReference type="EMBL" id="CAH0373833.1"/>
    </source>
</evidence>
<keyword evidence="1" id="KW-0812">Transmembrane</keyword>
<evidence type="ECO:0000313" key="3">
    <source>
        <dbReference type="Proteomes" id="UP000789595"/>
    </source>
</evidence>
<protein>
    <submittedName>
        <fullName evidence="2">Uncharacterized protein</fullName>
    </submittedName>
</protein>
<proteinExistence type="predicted"/>
<dbReference type="AlphaFoldDB" id="A0A8J2SNU1"/>
<keyword evidence="1" id="KW-0472">Membrane</keyword>
<accession>A0A8J2SNU1</accession>
<dbReference type="EMBL" id="CAKKNE010000004">
    <property type="protein sequence ID" value="CAH0373833.1"/>
    <property type="molecule type" value="Genomic_DNA"/>
</dbReference>